<sequence length="119" mass="13438">MVDLEDSSYNGLIGCPILTPLRTIVSPIHLKMKFPTPGGIGKTCGDQTKARVCYQTSIPPLNKGKSEQERKRSRENHMEVNTVRNEEEEDNSPKERDNGKKVELHEEVPFEQGKTGKIF</sequence>
<evidence type="ECO:0000313" key="2">
    <source>
        <dbReference type="EMBL" id="GAA0151358.1"/>
    </source>
</evidence>
<protein>
    <submittedName>
        <fullName evidence="2">Uncharacterized protein</fullName>
    </submittedName>
</protein>
<accession>A0AAV3PJC8</accession>
<comment type="caution">
    <text evidence="2">The sequence shown here is derived from an EMBL/GenBank/DDBJ whole genome shotgun (WGS) entry which is preliminary data.</text>
</comment>
<gene>
    <name evidence="2" type="ORF">LIER_10093</name>
</gene>
<name>A0AAV3PJC8_LITER</name>
<proteinExistence type="predicted"/>
<organism evidence="2 3">
    <name type="scientific">Lithospermum erythrorhizon</name>
    <name type="common">Purple gromwell</name>
    <name type="synonym">Lithospermum officinale var. erythrorhizon</name>
    <dbReference type="NCBI Taxonomy" id="34254"/>
    <lineage>
        <taxon>Eukaryota</taxon>
        <taxon>Viridiplantae</taxon>
        <taxon>Streptophyta</taxon>
        <taxon>Embryophyta</taxon>
        <taxon>Tracheophyta</taxon>
        <taxon>Spermatophyta</taxon>
        <taxon>Magnoliopsida</taxon>
        <taxon>eudicotyledons</taxon>
        <taxon>Gunneridae</taxon>
        <taxon>Pentapetalae</taxon>
        <taxon>asterids</taxon>
        <taxon>lamiids</taxon>
        <taxon>Boraginales</taxon>
        <taxon>Boraginaceae</taxon>
        <taxon>Boraginoideae</taxon>
        <taxon>Lithospermeae</taxon>
        <taxon>Lithospermum</taxon>
    </lineage>
</organism>
<reference evidence="2 3" key="1">
    <citation type="submission" date="2024-01" db="EMBL/GenBank/DDBJ databases">
        <title>The complete chloroplast genome sequence of Lithospermum erythrorhizon: insights into the phylogenetic relationship among Boraginaceae species and the maternal lineages of purple gromwells.</title>
        <authorList>
            <person name="Okada T."/>
            <person name="Watanabe K."/>
        </authorList>
    </citation>
    <scope>NUCLEOTIDE SEQUENCE [LARGE SCALE GENOMIC DNA]</scope>
</reference>
<evidence type="ECO:0000313" key="3">
    <source>
        <dbReference type="Proteomes" id="UP001454036"/>
    </source>
</evidence>
<keyword evidence="3" id="KW-1185">Reference proteome</keyword>
<feature type="compositionally biased region" description="Basic and acidic residues" evidence="1">
    <location>
        <begin position="91"/>
        <end position="108"/>
    </location>
</feature>
<feature type="region of interest" description="Disordered" evidence="1">
    <location>
        <begin position="57"/>
        <end position="119"/>
    </location>
</feature>
<feature type="compositionally biased region" description="Basic and acidic residues" evidence="1">
    <location>
        <begin position="64"/>
        <end position="78"/>
    </location>
</feature>
<dbReference type="EMBL" id="BAABME010001770">
    <property type="protein sequence ID" value="GAA0151358.1"/>
    <property type="molecule type" value="Genomic_DNA"/>
</dbReference>
<dbReference type="AlphaFoldDB" id="A0AAV3PJC8"/>
<dbReference type="Proteomes" id="UP001454036">
    <property type="component" value="Unassembled WGS sequence"/>
</dbReference>
<evidence type="ECO:0000256" key="1">
    <source>
        <dbReference type="SAM" id="MobiDB-lite"/>
    </source>
</evidence>